<evidence type="ECO:0000313" key="5">
    <source>
        <dbReference type="Proteomes" id="UP001060012"/>
    </source>
</evidence>
<evidence type="ECO:0000256" key="1">
    <source>
        <dbReference type="PROSITE-ProRule" id="PRU00169"/>
    </source>
</evidence>
<dbReference type="InterPro" id="IPR001789">
    <property type="entry name" value="Sig_transdc_resp-reg_receiver"/>
</dbReference>
<dbReference type="Proteomes" id="UP001060012">
    <property type="component" value="Chromosome"/>
</dbReference>
<feature type="domain" description="Response regulatory" evidence="2">
    <location>
        <begin position="2"/>
        <end position="115"/>
    </location>
</feature>
<name>A0ABY5E0V1_9BACT</name>
<dbReference type="PROSITE" id="PS50110">
    <property type="entry name" value="RESPONSE_REGULATORY"/>
    <property type="match status" value="1"/>
</dbReference>
<dbReference type="InterPro" id="IPR046947">
    <property type="entry name" value="LytR-like"/>
</dbReference>
<sequence length="238" mass="27649">MKILIVDDENLAISRLKRLLNDEGLEDITTFTDPHEALKQCTKTKYDAVFLDISMPEITGLELANRILELEPKTFVVFQTAYDEYALEAYKNGGMGYLLKPIDTDSLKEVLKKIETYIQTTTEKLEEKKIIAKRGDKIYLIDLDDIYYIRADLDEVIIKIKETDAYVRKKIGDLEKLLSNKNFFRIHRSYIVNVDKIKSMQSVEQSKLQISFDGIDEVVTSSKDGAKEFREYLERRLL</sequence>
<proteinExistence type="predicted"/>
<dbReference type="SMART" id="SM00850">
    <property type="entry name" value="LytTR"/>
    <property type="match status" value="1"/>
</dbReference>
<keyword evidence="5" id="KW-1185">Reference proteome</keyword>
<dbReference type="SUPFAM" id="SSF52172">
    <property type="entry name" value="CheY-like"/>
    <property type="match status" value="1"/>
</dbReference>
<dbReference type="PROSITE" id="PS50930">
    <property type="entry name" value="HTH_LYTTR"/>
    <property type="match status" value="1"/>
</dbReference>
<dbReference type="Pfam" id="PF00072">
    <property type="entry name" value="Response_reg"/>
    <property type="match status" value="1"/>
</dbReference>
<evidence type="ECO:0000259" key="2">
    <source>
        <dbReference type="PROSITE" id="PS50110"/>
    </source>
</evidence>
<feature type="modified residue" description="4-aspartylphosphate" evidence="1">
    <location>
        <position position="52"/>
    </location>
</feature>
<dbReference type="EMBL" id="CP100595">
    <property type="protein sequence ID" value="UTJ05346.1"/>
    <property type="molecule type" value="Genomic_DNA"/>
</dbReference>
<keyword evidence="1" id="KW-0597">Phosphoprotein</keyword>
<reference evidence="4" key="1">
    <citation type="submission" date="2022-07" db="EMBL/GenBank/DDBJ databases">
        <title>Arcobacter roscoffensis sp. nov., a marine bacterium isolated from coastal seawater collected from Roscoff, France.</title>
        <authorList>
            <person name="Pascual J."/>
            <person name="Lepeaux C."/>
            <person name="Methner A."/>
            <person name="Overmann J."/>
        </authorList>
    </citation>
    <scope>NUCLEOTIDE SEQUENCE</scope>
    <source>
        <strain evidence="4">ARW1-2F2</strain>
    </source>
</reference>
<dbReference type="SMART" id="SM00448">
    <property type="entry name" value="REC"/>
    <property type="match status" value="1"/>
</dbReference>
<dbReference type="Gene3D" id="3.40.50.2300">
    <property type="match status" value="1"/>
</dbReference>
<accession>A0ABY5E0V1</accession>
<gene>
    <name evidence="4" type="ORF">NJU99_08700</name>
</gene>
<evidence type="ECO:0000313" key="4">
    <source>
        <dbReference type="EMBL" id="UTJ05346.1"/>
    </source>
</evidence>
<dbReference type="Gene3D" id="2.40.50.1020">
    <property type="entry name" value="LytTr DNA-binding domain"/>
    <property type="match status" value="1"/>
</dbReference>
<dbReference type="RefSeq" id="WP_254575527.1">
    <property type="nucleotide sequence ID" value="NZ_CP100595.1"/>
</dbReference>
<dbReference type="GO" id="GO:0003677">
    <property type="term" value="F:DNA binding"/>
    <property type="evidence" value="ECO:0007669"/>
    <property type="project" value="UniProtKB-KW"/>
</dbReference>
<dbReference type="PANTHER" id="PTHR37299">
    <property type="entry name" value="TRANSCRIPTIONAL REGULATOR-RELATED"/>
    <property type="match status" value="1"/>
</dbReference>
<protein>
    <submittedName>
        <fullName evidence="4">LytTR family DNA-binding domain-containing protein</fullName>
    </submittedName>
</protein>
<dbReference type="InterPro" id="IPR007492">
    <property type="entry name" value="LytTR_DNA-bd_dom"/>
</dbReference>
<dbReference type="Pfam" id="PF04397">
    <property type="entry name" value="LytTR"/>
    <property type="match status" value="1"/>
</dbReference>
<feature type="domain" description="HTH LytTR-type" evidence="3">
    <location>
        <begin position="130"/>
        <end position="235"/>
    </location>
</feature>
<evidence type="ECO:0000259" key="3">
    <source>
        <dbReference type="PROSITE" id="PS50930"/>
    </source>
</evidence>
<keyword evidence="4" id="KW-0238">DNA-binding</keyword>
<dbReference type="InterPro" id="IPR011006">
    <property type="entry name" value="CheY-like_superfamily"/>
</dbReference>
<organism evidence="4 5">
    <name type="scientific">Arcobacter roscoffensis</name>
    <dbReference type="NCBI Taxonomy" id="2961520"/>
    <lineage>
        <taxon>Bacteria</taxon>
        <taxon>Pseudomonadati</taxon>
        <taxon>Campylobacterota</taxon>
        <taxon>Epsilonproteobacteria</taxon>
        <taxon>Campylobacterales</taxon>
        <taxon>Arcobacteraceae</taxon>
        <taxon>Arcobacter</taxon>
    </lineage>
</organism>
<dbReference type="PANTHER" id="PTHR37299:SF1">
    <property type="entry name" value="STAGE 0 SPORULATION PROTEIN A HOMOLOG"/>
    <property type="match status" value="1"/>
</dbReference>